<dbReference type="InterPro" id="IPR011009">
    <property type="entry name" value="Kinase-like_dom_sf"/>
</dbReference>
<name>A0A6B2KZW2_9EUKA</name>
<dbReference type="Gene3D" id="1.10.510.10">
    <property type="entry name" value="Transferase(Phosphotransferase) domain 1"/>
    <property type="match status" value="1"/>
</dbReference>
<dbReference type="PANTHER" id="PTHR44329">
    <property type="entry name" value="SERINE/THREONINE-PROTEIN KINASE TNNI3K-RELATED"/>
    <property type="match status" value="1"/>
</dbReference>
<evidence type="ECO:0000256" key="10">
    <source>
        <dbReference type="PROSITE-ProRule" id="PRU10141"/>
    </source>
</evidence>
<evidence type="ECO:0000313" key="13">
    <source>
        <dbReference type="EMBL" id="NDV30280.1"/>
    </source>
</evidence>
<evidence type="ECO:0000256" key="11">
    <source>
        <dbReference type="SAM" id="Coils"/>
    </source>
</evidence>
<evidence type="ECO:0000256" key="7">
    <source>
        <dbReference type="ARBA" id="ARBA00047899"/>
    </source>
</evidence>
<keyword evidence="6 10" id="KW-0067">ATP-binding</keyword>
<dbReference type="InterPro" id="IPR017441">
    <property type="entry name" value="Protein_kinase_ATP_BS"/>
</dbReference>
<keyword evidence="11" id="KW-0175">Coiled coil</keyword>
<feature type="repeat" description="ANK" evidence="9">
    <location>
        <begin position="129"/>
        <end position="161"/>
    </location>
</feature>
<dbReference type="PROSITE" id="PS50088">
    <property type="entry name" value="ANK_REPEAT"/>
    <property type="match status" value="3"/>
</dbReference>
<dbReference type="Pfam" id="PF07714">
    <property type="entry name" value="PK_Tyr_Ser-Thr"/>
    <property type="match status" value="1"/>
</dbReference>
<evidence type="ECO:0000256" key="8">
    <source>
        <dbReference type="ARBA" id="ARBA00048679"/>
    </source>
</evidence>
<keyword evidence="5" id="KW-0418">Kinase</keyword>
<comment type="catalytic activity">
    <reaction evidence="7">
        <text>L-threonyl-[protein] + ATP = O-phospho-L-threonyl-[protein] + ADP + H(+)</text>
        <dbReference type="Rhea" id="RHEA:46608"/>
        <dbReference type="Rhea" id="RHEA-COMP:11060"/>
        <dbReference type="Rhea" id="RHEA-COMP:11605"/>
        <dbReference type="ChEBI" id="CHEBI:15378"/>
        <dbReference type="ChEBI" id="CHEBI:30013"/>
        <dbReference type="ChEBI" id="CHEBI:30616"/>
        <dbReference type="ChEBI" id="CHEBI:61977"/>
        <dbReference type="ChEBI" id="CHEBI:456216"/>
        <dbReference type="EC" id="2.7.11.1"/>
    </reaction>
</comment>
<dbReference type="InterPro" id="IPR001245">
    <property type="entry name" value="Ser-Thr/Tyr_kinase_cat_dom"/>
</dbReference>
<proteinExistence type="inferred from homology"/>
<feature type="coiled-coil region" evidence="11">
    <location>
        <begin position="538"/>
        <end position="565"/>
    </location>
</feature>
<dbReference type="SMART" id="SM00248">
    <property type="entry name" value="ANK"/>
    <property type="match status" value="4"/>
</dbReference>
<feature type="repeat" description="ANK" evidence="9">
    <location>
        <begin position="94"/>
        <end position="128"/>
    </location>
</feature>
<evidence type="ECO:0000256" key="2">
    <source>
        <dbReference type="ARBA" id="ARBA00022527"/>
    </source>
</evidence>
<protein>
    <recommendedName>
        <fullName evidence="12">Protein kinase domain-containing protein</fullName>
    </recommendedName>
</protein>
<dbReference type="EMBL" id="GIBP01001311">
    <property type="protein sequence ID" value="NDV30280.1"/>
    <property type="molecule type" value="Transcribed_RNA"/>
</dbReference>
<accession>A0A6B2KZW2</accession>
<dbReference type="SMART" id="SM00220">
    <property type="entry name" value="S_TKc"/>
    <property type="match status" value="1"/>
</dbReference>
<sequence>MSLVQAELRKDSIDKYEKNPKTEETLLHLATKSGDVEIVRLLLENQFSVYSRDKDGNTPLHLFCRFANSPSDNLLKLFQQQNSREDIFNIKNNFGETPLHYVVFNPYLRVVLAETLLAAGANPNIQAENHDTPLHYAVQLGREDLVKVMICFGADETIVGARDCTASVLAKQLGFENVASSIKDTIELKSYLKRINMEKYLSTFVMEDLYLCHFPDLSESILSKLIKDESDRQVLLDAAKDVKAVCSTESVARKKEYVKKKENQKLKESQVRQVLESKLKTDFQWEIEIEDLEFIQLLGNGASGEVYKGLNGKTVCAIKVLKTLNENWTKEVQDFTAEFNIAYKIKSPHIVTFFGATLKQKLCMVMEYCGKGSLFHLLKDEYQIFDWTTSLRMLEEIVLGVLALHRHKPIILHRDLKTLNVLVTEDLSCKLCDFGLSRFDTTTSLDTLQKCRGTFAYIAPEVFRREGYDIKSDVYSISIIMWEVLNRLLTGRYSRPFAYLASEFAILIEACEKGERPEFPDKTPTLFSSLVERCWEPVKDKRLDSEQLLIEIDNIQEEYKTNQSKWDILIKNPDKCRSSKKSKHQSQKRH</sequence>
<feature type="domain" description="Protein kinase" evidence="12">
    <location>
        <begin position="292"/>
        <end position="559"/>
    </location>
</feature>
<comment type="similarity">
    <text evidence="1">Belongs to the protein kinase superfamily. TKL Ser/Thr protein kinase family.</text>
</comment>
<dbReference type="SUPFAM" id="SSF48403">
    <property type="entry name" value="Ankyrin repeat"/>
    <property type="match status" value="1"/>
</dbReference>
<dbReference type="InterPro" id="IPR000719">
    <property type="entry name" value="Prot_kinase_dom"/>
</dbReference>
<dbReference type="AlphaFoldDB" id="A0A6B2KZW2"/>
<evidence type="ECO:0000256" key="5">
    <source>
        <dbReference type="ARBA" id="ARBA00022777"/>
    </source>
</evidence>
<dbReference type="InterPro" id="IPR051681">
    <property type="entry name" value="Ser/Thr_Kinases-Pseudokinases"/>
</dbReference>
<dbReference type="PIRSF" id="PIRSF000654">
    <property type="entry name" value="Integrin-linked_kinase"/>
    <property type="match status" value="1"/>
</dbReference>
<keyword evidence="9" id="KW-0040">ANK repeat</keyword>
<dbReference type="PANTHER" id="PTHR44329:SF288">
    <property type="entry name" value="MITOGEN-ACTIVATED PROTEIN KINASE KINASE KINASE 20"/>
    <property type="match status" value="1"/>
</dbReference>
<organism evidence="13">
    <name type="scientific">Arcella intermedia</name>
    <dbReference type="NCBI Taxonomy" id="1963864"/>
    <lineage>
        <taxon>Eukaryota</taxon>
        <taxon>Amoebozoa</taxon>
        <taxon>Tubulinea</taxon>
        <taxon>Elardia</taxon>
        <taxon>Arcellinida</taxon>
        <taxon>Sphaerothecina</taxon>
        <taxon>Arcellidae</taxon>
        <taxon>Arcella</taxon>
    </lineage>
</organism>
<dbReference type="GO" id="GO:0005524">
    <property type="term" value="F:ATP binding"/>
    <property type="evidence" value="ECO:0007669"/>
    <property type="project" value="UniProtKB-UniRule"/>
</dbReference>
<reference evidence="13" key="1">
    <citation type="journal article" date="2020" name="J. Eukaryot. Microbiol.">
        <title>De novo Sequencing, Assembly and Annotation of the Transcriptome for the Free-Living Testate Amoeba Arcella intermedia.</title>
        <authorList>
            <person name="Ribeiro G.M."/>
            <person name="Porfirio-Sousa A.L."/>
            <person name="Maurer-Alcala X.X."/>
            <person name="Katz L.A."/>
            <person name="Lahr D.J.G."/>
        </authorList>
    </citation>
    <scope>NUCLEOTIDE SEQUENCE</scope>
</reference>
<keyword evidence="3" id="KW-0808">Transferase</keyword>
<evidence type="ECO:0000256" key="6">
    <source>
        <dbReference type="ARBA" id="ARBA00022840"/>
    </source>
</evidence>
<evidence type="ECO:0000256" key="4">
    <source>
        <dbReference type="ARBA" id="ARBA00022741"/>
    </source>
</evidence>
<dbReference type="PROSITE" id="PS00107">
    <property type="entry name" value="PROTEIN_KINASE_ATP"/>
    <property type="match status" value="1"/>
</dbReference>
<dbReference type="InterPro" id="IPR036770">
    <property type="entry name" value="Ankyrin_rpt-contain_sf"/>
</dbReference>
<dbReference type="PROSITE" id="PS00108">
    <property type="entry name" value="PROTEIN_KINASE_ST"/>
    <property type="match status" value="1"/>
</dbReference>
<dbReference type="PROSITE" id="PS50011">
    <property type="entry name" value="PROTEIN_KINASE_DOM"/>
    <property type="match status" value="1"/>
</dbReference>
<evidence type="ECO:0000259" key="12">
    <source>
        <dbReference type="PROSITE" id="PS50011"/>
    </source>
</evidence>
<keyword evidence="4 10" id="KW-0547">Nucleotide-binding</keyword>
<dbReference type="InterPro" id="IPR002110">
    <property type="entry name" value="Ankyrin_rpt"/>
</dbReference>
<dbReference type="SUPFAM" id="SSF56112">
    <property type="entry name" value="Protein kinase-like (PK-like)"/>
    <property type="match status" value="1"/>
</dbReference>
<dbReference type="PROSITE" id="PS50297">
    <property type="entry name" value="ANK_REP_REGION"/>
    <property type="match status" value="3"/>
</dbReference>
<dbReference type="Pfam" id="PF12796">
    <property type="entry name" value="Ank_2"/>
    <property type="match status" value="2"/>
</dbReference>
<dbReference type="Gene3D" id="3.30.200.20">
    <property type="entry name" value="Phosphorylase Kinase, domain 1"/>
    <property type="match status" value="1"/>
</dbReference>
<dbReference type="GO" id="GO:0004674">
    <property type="term" value="F:protein serine/threonine kinase activity"/>
    <property type="evidence" value="ECO:0007669"/>
    <property type="project" value="UniProtKB-EC"/>
</dbReference>
<feature type="binding site" evidence="10">
    <location>
        <position position="319"/>
    </location>
    <ligand>
        <name>ATP</name>
        <dbReference type="ChEBI" id="CHEBI:30616"/>
    </ligand>
</feature>
<evidence type="ECO:0000256" key="1">
    <source>
        <dbReference type="ARBA" id="ARBA00005843"/>
    </source>
</evidence>
<comment type="catalytic activity">
    <reaction evidence="8">
        <text>L-seryl-[protein] + ATP = O-phospho-L-seryl-[protein] + ADP + H(+)</text>
        <dbReference type="Rhea" id="RHEA:17989"/>
        <dbReference type="Rhea" id="RHEA-COMP:9863"/>
        <dbReference type="Rhea" id="RHEA-COMP:11604"/>
        <dbReference type="ChEBI" id="CHEBI:15378"/>
        <dbReference type="ChEBI" id="CHEBI:29999"/>
        <dbReference type="ChEBI" id="CHEBI:30616"/>
        <dbReference type="ChEBI" id="CHEBI:83421"/>
        <dbReference type="ChEBI" id="CHEBI:456216"/>
        <dbReference type="EC" id="2.7.11.1"/>
    </reaction>
</comment>
<evidence type="ECO:0000256" key="9">
    <source>
        <dbReference type="PROSITE-ProRule" id="PRU00023"/>
    </source>
</evidence>
<feature type="repeat" description="ANK" evidence="9">
    <location>
        <begin position="22"/>
        <end position="54"/>
    </location>
</feature>
<dbReference type="Gene3D" id="1.25.40.20">
    <property type="entry name" value="Ankyrin repeat-containing domain"/>
    <property type="match status" value="1"/>
</dbReference>
<keyword evidence="2" id="KW-0723">Serine/threonine-protein kinase</keyword>
<dbReference type="InterPro" id="IPR008271">
    <property type="entry name" value="Ser/Thr_kinase_AS"/>
</dbReference>
<evidence type="ECO:0000256" key="3">
    <source>
        <dbReference type="ARBA" id="ARBA00022679"/>
    </source>
</evidence>